<dbReference type="GO" id="GO:0006518">
    <property type="term" value="P:peptide metabolic process"/>
    <property type="evidence" value="ECO:0007669"/>
    <property type="project" value="TreeGrafter"/>
</dbReference>
<evidence type="ECO:0000256" key="5">
    <source>
        <dbReference type="ARBA" id="ARBA00022833"/>
    </source>
</evidence>
<gene>
    <name evidence="12" type="ORF">GEV02_18640</name>
</gene>
<dbReference type="FunFam" id="3.40.390.10:FF:000009">
    <property type="entry name" value="Oligopeptidase A"/>
    <property type="match status" value="1"/>
</dbReference>
<comment type="catalytic activity">
    <reaction evidence="7">
        <text>Hydrolysis of oligopeptides, with broad specificity. Gly or Ala commonly occur as P1 or P1' residues, but more distant residues are also important, as is shown by the fact that Z-Gly-Pro-Gly-|-Gly-Pro-Ala is cleaved, but not Z-(Gly)(5).</text>
        <dbReference type="EC" id="3.4.24.70"/>
    </reaction>
</comment>
<organism evidence="12 13">
    <name type="scientific">Rugamonas aquatica</name>
    <dbReference type="NCBI Taxonomy" id="2743357"/>
    <lineage>
        <taxon>Bacteria</taxon>
        <taxon>Pseudomonadati</taxon>
        <taxon>Pseudomonadota</taxon>
        <taxon>Betaproteobacteria</taxon>
        <taxon>Burkholderiales</taxon>
        <taxon>Oxalobacteraceae</taxon>
        <taxon>Telluria group</taxon>
        <taxon>Rugamonas</taxon>
    </lineage>
</organism>
<keyword evidence="5 9" id="KW-0862">Zinc</keyword>
<comment type="similarity">
    <text evidence="1 9">Belongs to the peptidase M3 family.</text>
</comment>
<evidence type="ECO:0000313" key="12">
    <source>
        <dbReference type="EMBL" id="MQA40172.1"/>
    </source>
</evidence>
<dbReference type="InterPro" id="IPR045090">
    <property type="entry name" value="Pept_M3A_M3B"/>
</dbReference>
<evidence type="ECO:0000256" key="2">
    <source>
        <dbReference type="ARBA" id="ARBA00022670"/>
    </source>
</evidence>
<dbReference type="Pfam" id="PF19310">
    <property type="entry name" value="TOP_N"/>
    <property type="match status" value="1"/>
</dbReference>
<dbReference type="Gene3D" id="3.40.390.10">
    <property type="entry name" value="Collagenase (Catalytic Domain)"/>
    <property type="match status" value="1"/>
</dbReference>
<accession>A0A6A7N5N2</accession>
<reference evidence="12 13" key="1">
    <citation type="submission" date="2019-10" db="EMBL/GenBank/DDBJ databases">
        <title>Two novel species isolated from a subtropical stream in China.</title>
        <authorList>
            <person name="Lu H."/>
        </authorList>
    </citation>
    <scope>NUCLEOTIDE SEQUENCE [LARGE SCALE GENOMIC DNA]</scope>
    <source>
        <strain evidence="12 13">FT29W</strain>
    </source>
</reference>
<dbReference type="EMBL" id="WHUG01000007">
    <property type="protein sequence ID" value="MQA40172.1"/>
    <property type="molecule type" value="Genomic_DNA"/>
</dbReference>
<dbReference type="InterPro" id="IPR024077">
    <property type="entry name" value="Neurolysin/TOP_dom2"/>
</dbReference>
<keyword evidence="6 9" id="KW-0482">Metalloprotease</keyword>
<dbReference type="GO" id="GO:0006508">
    <property type="term" value="P:proteolysis"/>
    <property type="evidence" value="ECO:0007669"/>
    <property type="project" value="UniProtKB-KW"/>
</dbReference>
<dbReference type="RefSeq" id="WP_152839389.1">
    <property type="nucleotide sequence ID" value="NZ_WHUG01000007.1"/>
</dbReference>
<sequence length="690" mass="77677">MTTDNPLLDFSGLPRFDAIKPEHVTPAIDELLAKSRAVVEQLEAPSEQVTWDNFVTPLENATELLGRAWGIVSHLNNVVDTPELRATYNDNQPKVTEFWTALAQNEALFGKYKALRASAGFDSLSPARKRIIDNAVRDFRMGGAELPADKKERFADIQEEHASVSTRFSENVLDATNDFKLLVADEADLAGLPADVKAAARAAAEKENKKGYEFSLHFPSYFPILQFADKRELRETIYRANATKASEQGEVFSKKEDWDNTQNIVTLLKLRDEEAKLLGYKNFAEVSLVPKMAQSPDQVIAFLEDLAKRARPFAEQDLAELKKFAQEELGIEELKAWDIPYASEKLQERRYAFSAQEVKQYFPEHKVVDGLFRLIQNLFTVEIKPDDAPVWHKDVRFFRIERNGKLIGQFYLDLYARAGKSGGAWMDDARGRRAEEEKVQTPVAYLTCNFTEPAVVDGVVQPSLFTHDEVITLFHEFGHGLHHMLTQVDELGVSGISGVEWDAVELPSQFMENFCWEWEVLEHMTSHVTTGEPLPRALYDKMLAAKNFQSGLQTLRQVEFSLLDMHLHYDYDASTGKTVQQVIDEVRAKFALIVPPAFNRFQNSFGHIFAGGYAAGYYSYKWAEVLSADAYAAFEEAKALGPDATTATGKRYLQEILSVGGSRPALESFTAFRGREPSIDALLRHSGMAA</sequence>
<dbReference type="InterPro" id="IPR045666">
    <property type="entry name" value="OpdA_N"/>
</dbReference>
<dbReference type="InterPro" id="IPR001567">
    <property type="entry name" value="Pept_M3A_M3B_dom"/>
</dbReference>
<keyword evidence="4 9" id="KW-0378">Hydrolase</keyword>
<dbReference type="PANTHER" id="PTHR11804">
    <property type="entry name" value="PROTEASE M3 THIMET OLIGOPEPTIDASE-RELATED"/>
    <property type="match status" value="1"/>
</dbReference>
<dbReference type="CDD" id="cd06456">
    <property type="entry name" value="M3A_DCP"/>
    <property type="match status" value="1"/>
</dbReference>
<evidence type="ECO:0000256" key="8">
    <source>
        <dbReference type="ARBA" id="ARBA00026100"/>
    </source>
</evidence>
<evidence type="ECO:0000313" key="13">
    <source>
        <dbReference type="Proteomes" id="UP000440498"/>
    </source>
</evidence>
<dbReference type="GO" id="GO:0005829">
    <property type="term" value="C:cytosol"/>
    <property type="evidence" value="ECO:0007669"/>
    <property type="project" value="UniProtKB-ARBA"/>
</dbReference>
<comment type="cofactor">
    <cofactor evidence="9">
        <name>Zn(2+)</name>
        <dbReference type="ChEBI" id="CHEBI:29105"/>
    </cofactor>
    <text evidence="9">Binds 1 zinc ion.</text>
</comment>
<keyword evidence="3 9" id="KW-0479">Metal-binding</keyword>
<dbReference type="Gene3D" id="1.10.1370.40">
    <property type="match status" value="1"/>
</dbReference>
<keyword evidence="13" id="KW-1185">Reference proteome</keyword>
<evidence type="ECO:0000256" key="9">
    <source>
        <dbReference type="RuleBase" id="RU003435"/>
    </source>
</evidence>
<evidence type="ECO:0000256" key="1">
    <source>
        <dbReference type="ARBA" id="ARBA00006040"/>
    </source>
</evidence>
<protein>
    <recommendedName>
        <fullName evidence="8">oligopeptidase A</fullName>
        <ecNumber evidence="8">3.4.24.70</ecNumber>
    </recommendedName>
</protein>
<evidence type="ECO:0000259" key="10">
    <source>
        <dbReference type="Pfam" id="PF01432"/>
    </source>
</evidence>
<dbReference type="PANTHER" id="PTHR11804:SF84">
    <property type="entry name" value="SACCHAROLYSIN"/>
    <property type="match status" value="1"/>
</dbReference>
<proteinExistence type="inferred from homology"/>
<dbReference type="GO" id="GO:0004222">
    <property type="term" value="F:metalloendopeptidase activity"/>
    <property type="evidence" value="ECO:0007669"/>
    <property type="project" value="UniProtKB-EC"/>
</dbReference>
<feature type="domain" description="Peptidase M3A/M3B catalytic" evidence="10">
    <location>
        <begin position="228"/>
        <end position="687"/>
    </location>
</feature>
<keyword evidence="2 9" id="KW-0645">Protease</keyword>
<dbReference type="GO" id="GO:0046872">
    <property type="term" value="F:metal ion binding"/>
    <property type="evidence" value="ECO:0007669"/>
    <property type="project" value="UniProtKB-UniRule"/>
</dbReference>
<dbReference type="Proteomes" id="UP000440498">
    <property type="component" value="Unassembled WGS sequence"/>
</dbReference>
<evidence type="ECO:0000256" key="6">
    <source>
        <dbReference type="ARBA" id="ARBA00023049"/>
    </source>
</evidence>
<dbReference type="InterPro" id="IPR024079">
    <property type="entry name" value="MetalloPept_cat_dom_sf"/>
</dbReference>
<evidence type="ECO:0000256" key="3">
    <source>
        <dbReference type="ARBA" id="ARBA00022723"/>
    </source>
</evidence>
<dbReference type="SUPFAM" id="SSF55486">
    <property type="entry name" value="Metalloproteases ('zincins'), catalytic domain"/>
    <property type="match status" value="1"/>
</dbReference>
<dbReference type="EC" id="3.4.24.70" evidence="8"/>
<evidence type="ECO:0000256" key="7">
    <source>
        <dbReference type="ARBA" id="ARBA00024603"/>
    </source>
</evidence>
<evidence type="ECO:0000256" key="4">
    <source>
        <dbReference type="ARBA" id="ARBA00022801"/>
    </source>
</evidence>
<comment type="caution">
    <text evidence="12">The sequence shown here is derived from an EMBL/GenBank/DDBJ whole genome shotgun (WGS) entry which is preliminary data.</text>
</comment>
<dbReference type="Gene3D" id="1.10.1370.10">
    <property type="entry name" value="Neurolysin, domain 3"/>
    <property type="match status" value="1"/>
</dbReference>
<dbReference type="Pfam" id="PF01432">
    <property type="entry name" value="Peptidase_M3"/>
    <property type="match status" value="1"/>
</dbReference>
<name>A0A6A7N5N2_9BURK</name>
<evidence type="ECO:0000259" key="11">
    <source>
        <dbReference type="Pfam" id="PF19310"/>
    </source>
</evidence>
<feature type="domain" description="Oligopeptidase A N-terminal" evidence="11">
    <location>
        <begin position="29"/>
        <end position="151"/>
    </location>
</feature>
<dbReference type="AlphaFoldDB" id="A0A6A7N5N2"/>
<dbReference type="InterPro" id="IPR034005">
    <property type="entry name" value="M3A_DCP"/>
</dbReference>